<evidence type="ECO:0000256" key="16">
    <source>
        <dbReference type="SAM" id="SignalP"/>
    </source>
</evidence>
<keyword evidence="4" id="KW-0813">Transport</keyword>
<evidence type="ECO:0000256" key="13">
    <source>
        <dbReference type="PIRSR" id="PIRSR602326-1"/>
    </source>
</evidence>
<dbReference type="InterPro" id="IPR021157">
    <property type="entry name" value="Cyt_c1_TM_anchor_C"/>
</dbReference>
<comment type="subcellular location">
    <subcellularLocation>
        <location evidence="1">Membrane</location>
    </subcellularLocation>
</comment>
<keyword evidence="11 13" id="KW-0408">Iron</keyword>
<feature type="binding site" description="covalent" evidence="13">
    <location>
        <position position="71"/>
    </location>
    <ligand>
        <name>heme c</name>
        <dbReference type="ChEBI" id="CHEBI:61717"/>
    </ligand>
</feature>
<organism evidence="18 19">
    <name type="scientific">Microbaculum marinisediminis</name>
    <dbReference type="NCBI Taxonomy" id="2931392"/>
    <lineage>
        <taxon>Bacteria</taxon>
        <taxon>Pseudomonadati</taxon>
        <taxon>Pseudomonadota</taxon>
        <taxon>Alphaproteobacteria</taxon>
        <taxon>Hyphomicrobiales</taxon>
        <taxon>Tepidamorphaceae</taxon>
        <taxon>Microbaculum</taxon>
    </lineage>
</organism>
<evidence type="ECO:0000256" key="7">
    <source>
        <dbReference type="ARBA" id="ARBA00022692"/>
    </source>
</evidence>
<evidence type="ECO:0000256" key="14">
    <source>
        <dbReference type="SAM" id="MobiDB-lite"/>
    </source>
</evidence>
<dbReference type="FunFam" id="1.10.760.10:FF:000011">
    <property type="entry name" value="Cytochrome c1, putative"/>
    <property type="match status" value="1"/>
</dbReference>
<dbReference type="InterPro" id="IPR009056">
    <property type="entry name" value="Cyt_c-like_dom"/>
</dbReference>
<evidence type="ECO:0000256" key="2">
    <source>
        <dbReference type="ARBA" id="ARBA00006488"/>
    </source>
</evidence>
<keyword evidence="16" id="KW-0732">Signal</keyword>
<keyword evidence="8 13" id="KW-0479">Metal-binding</keyword>
<feature type="binding site" description="covalent" evidence="13">
    <location>
        <position position="67"/>
    </location>
    <ligand>
        <name>heme c</name>
        <dbReference type="ChEBI" id="CHEBI:61717"/>
    </ligand>
</feature>
<keyword evidence="9" id="KW-0249">Electron transport</keyword>
<feature type="transmembrane region" description="Helical" evidence="15">
    <location>
        <begin position="239"/>
        <end position="257"/>
    </location>
</feature>
<dbReference type="Gene3D" id="1.10.760.10">
    <property type="entry name" value="Cytochrome c-like domain"/>
    <property type="match status" value="1"/>
</dbReference>
<dbReference type="InterPro" id="IPR036909">
    <property type="entry name" value="Cyt_c-like_dom_sf"/>
</dbReference>
<feature type="binding site" description="covalent" evidence="13">
    <location>
        <position position="195"/>
    </location>
    <ligand>
        <name>heme c</name>
        <dbReference type="ChEBI" id="CHEBI:61717"/>
    </ligand>
</feature>
<dbReference type="InterPro" id="IPR002326">
    <property type="entry name" value="Cyt_c1"/>
</dbReference>
<dbReference type="RefSeq" id="WP_261615495.1">
    <property type="nucleotide sequence ID" value="NZ_JALIDZ010000003.1"/>
</dbReference>
<evidence type="ECO:0000256" key="15">
    <source>
        <dbReference type="SAM" id="Phobius"/>
    </source>
</evidence>
<evidence type="ECO:0000256" key="11">
    <source>
        <dbReference type="ARBA" id="ARBA00023004"/>
    </source>
</evidence>
<evidence type="ECO:0000256" key="3">
    <source>
        <dbReference type="ARBA" id="ARBA00016165"/>
    </source>
</evidence>
<feature type="domain" description="Cytochrome c" evidence="17">
    <location>
        <begin position="54"/>
        <end position="211"/>
    </location>
</feature>
<dbReference type="Pfam" id="PF02167">
    <property type="entry name" value="Cytochrom_C1"/>
    <property type="match status" value="1"/>
</dbReference>
<dbReference type="GO" id="GO:0046872">
    <property type="term" value="F:metal ion binding"/>
    <property type="evidence" value="ECO:0007669"/>
    <property type="project" value="UniProtKB-KW"/>
</dbReference>
<name>A0AAW5QXQ6_9HYPH</name>
<evidence type="ECO:0000259" key="17">
    <source>
        <dbReference type="PROSITE" id="PS51007"/>
    </source>
</evidence>
<evidence type="ECO:0000256" key="1">
    <source>
        <dbReference type="ARBA" id="ARBA00004370"/>
    </source>
</evidence>
<protein>
    <recommendedName>
        <fullName evidence="3">Cytochrome c1</fullName>
    </recommendedName>
</protein>
<keyword evidence="6" id="KW-0679">Respiratory chain</keyword>
<keyword evidence="12 15" id="KW-0472">Membrane</keyword>
<evidence type="ECO:0000313" key="19">
    <source>
        <dbReference type="Proteomes" id="UP001320898"/>
    </source>
</evidence>
<evidence type="ECO:0000256" key="8">
    <source>
        <dbReference type="ARBA" id="ARBA00022723"/>
    </source>
</evidence>
<dbReference type="SUPFAM" id="SSF46626">
    <property type="entry name" value="Cytochrome c"/>
    <property type="match status" value="1"/>
</dbReference>
<dbReference type="PRINTS" id="PR00603">
    <property type="entry name" value="CYTOCHROMEC1"/>
</dbReference>
<evidence type="ECO:0000256" key="4">
    <source>
        <dbReference type="ARBA" id="ARBA00022448"/>
    </source>
</evidence>
<dbReference type="Proteomes" id="UP001320898">
    <property type="component" value="Unassembled WGS sequence"/>
</dbReference>
<gene>
    <name evidence="18" type="ORF">MUB46_08715</name>
</gene>
<comment type="similarity">
    <text evidence="2">Belongs to the cytochrome c family.</text>
</comment>
<dbReference type="Gene3D" id="1.20.5.100">
    <property type="entry name" value="Cytochrome c1, transmembrane anchor, C-terminal"/>
    <property type="match status" value="1"/>
</dbReference>
<dbReference type="GO" id="GO:0020037">
    <property type="term" value="F:heme binding"/>
    <property type="evidence" value="ECO:0007669"/>
    <property type="project" value="InterPro"/>
</dbReference>
<keyword evidence="19" id="KW-1185">Reference proteome</keyword>
<dbReference type="PROSITE" id="PS51007">
    <property type="entry name" value="CYTC"/>
    <property type="match status" value="1"/>
</dbReference>
<dbReference type="PANTHER" id="PTHR10266">
    <property type="entry name" value="CYTOCHROME C1"/>
    <property type="match status" value="1"/>
</dbReference>
<keyword evidence="5 13" id="KW-0349">Heme</keyword>
<reference evidence="18 19" key="1">
    <citation type="submission" date="2022-04" db="EMBL/GenBank/DDBJ databases">
        <authorList>
            <person name="Ye Y.-Q."/>
            <person name="Du Z.-J."/>
        </authorList>
    </citation>
    <scope>NUCLEOTIDE SEQUENCE [LARGE SCALE GENOMIC DNA]</scope>
    <source>
        <strain evidence="18 19">A6E488</strain>
    </source>
</reference>
<dbReference type="AlphaFoldDB" id="A0AAW5QXQ6"/>
<evidence type="ECO:0000256" key="12">
    <source>
        <dbReference type="ARBA" id="ARBA00023136"/>
    </source>
</evidence>
<evidence type="ECO:0000256" key="9">
    <source>
        <dbReference type="ARBA" id="ARBA00022982"/>
    </source>
</evidence>
<comment type="cofactor">
    <cofactor evidence="13">
        <name>heme c</name>
        <dbReference type="ChEBI" id="CHEBI:61717"/>
    </cofactor>
    <text evidence="13">Binds 1 heme c group covalently per subunit.</text>
</comment>
<evidence type="ECO:0000256" key="6">
    <source>
        <dbReference type="ARBA" id="ARBA00022660"/>
    </source>
</evidence>
<proteinExistence type="inferred from homology"/>
<dbReference type="GO" id="GO:0016020">
    <property type="term" value="C:membrane"/>
    <property type="evidence" value="ECO:0007669"/>
    <property type="project" value="UniProtKB-SubCell"/>
</dbReference>
<feature type="chain" id="PRO_5043319213" description="Cytochrome c1" evidence="16">
    <location>
        <begin position="30"/>
        <end position="267"/>
    </location>
</feature>
<dbReference type="PANTHER" id="PTHR10266:SF3">
    <property type="entry name" value="CYTOCHROME C1, HEME PROTEIN, MITOCHONDRIAL"/>
    <property type="match status" value="1"/>
</dbReference>
<feature type="region of interest" description="Disordered" evidence="14">
    <location>
        <begin position="119"/>
        <end position="141"/>
    </location>
</feature>
<sequence length="267" mass="29156">MNKAMTLTRIAPIALAAAISTGLSAPAGAAETGGPALKNVEFSFEGPFGTFDRGQLQRGYKVYVEVCASCHSMNLLSFRNLAEDGGPGFTREQVAVLAAEFPREVVDGPDEVGDMFERPGKPSDRFPPPFPNDAAARASNNGAMPPDFSVLAKARAGGPDFIYSLLTGYEDPPAQMELRAGSYYNPYFPGGQLSMAPPLMDELVEYTDGSPMTTEQYAKDISAFLMWTAEPKMEERKRLGFQVMVFLIVLSGLLYFSKKKLWRDVEH</sequence>
<dbReference type="SUPFAM" id="SSF81496">
    <property type="entry name" value="Cytochrome c1 subunit of cytochrome bc1 complex (Ubiquinol-cytochrome c reductase), transmembrane anchor"/>
    <property type="match status" value="1"/>
</dbReference>
<feature type="signal peptide" evidence="16">
    <location>
        <begin position="1"/>
        <end position="29"/>
    </location>
</feature>
<comment type="caution">
    <text evidence="18">The sequence shown here is derived from an EMBL/GenBank/DDBJ whole genome shotgun (WGS) entry which is preliminary data.</text>
</comment>
<evidence type="ECO:0000256" key="5">
    <source>
        <dbReference type="ARBA" id="ARBA00022617"/>
    </source>
</evidence>
<keyword evidence="7 15" id="KW-0812">Transmembrane</keyword>
<feature type="binding site" description="covalent" evidence="13">
    <location>
        <position position="70"/>
    </location>
    <ligand>
        <name>heme c</name>
        <dbReference type="ChEBI" id="CHEBI:61717"/>
    </ligand>
</feature>
<evidence type="ECO:0000256" key="10">
    <source>
        <dbReference type="ARBA" id="ARBA00022989"/>
    </source>
</evidence>
<dbReference type="GO" id="GO:0009055">
    <property type="term" value="F:electron transfer activity"/>
    <property type="evidence" value="ECO:0007669"/>
    <property type="project" value="InterPro"/>
</dbReference>
<dbReference type="EMBL" id="JALIDZ010000003">
    <property type="protein sequence ID" value="MCT8971932.1"/>
    <property type="molecule type" value="Genomic_DNA"/>
</dbReference>
<keyword evidence="10 15" id="KW-1133">Transmembrane helix</keyword>
<evidence type="ECO:0000313" key="18">
    <source>
        <dbReference type="EMBL" id="MCT8971932.1"/>
    </source>
</evidence>
<accession>A0AAW5QXQ6</accession>